<dbReference type="InterPro" id="IPR036890">
    <property type="entry name" value="HATPase_C_sf"/>
</dbReference>
<dbReference type="SUPFAM" id="SSF55874">
    <property type="entry name" value="ATPase domain of HSP90 chaperone/DNA topoisomerase II/histidine kinase"/>
    <property type="match status" value="1"/>
</dbReference>
<dbReference type="CDD" id="cd16936">
    <property type="entry name" value="HATPase_RsbW-like"/>
    <property type="match status" value="1"/>
</dbReference>
<feature type="compositionally biased region" description="Basic and acidic residues" evidence="2">
    <location>
        <begin position="131"/>
        <end position="141"/>
    </location>
</feature>
<evidence type="ECO:0000313" key="4">
    <source>
        <dbReference type="EMBL" id="MEW2365463.1"/>
    </source>
</evidence>
<dbReference type="InterPro" id="IPR003594">
    <property type="entry name" value="HATPase_dom"/>
</dbReference>
<accession>A0ABV3M180</accession>
<feature type="domain" description="Histidine kinase/HSP90-like ATPase" evidence="3">
    <location>
        <begin position="62"/>
        <end position="175"/>
    </location>
</feature>
<evidence type="ECO:0000256" key="1">
    <source>
        <dbReference type="ARBA" id="ARBA00022527"/>
    </source>
</evidence>
<gene>
    <name evidence="4" type="ORF">AB0887_26380</name>
</gene>
<feature type="region of interest" description="Disordered" evidence="2">
    <location>
        <begin position="130"/>
        <end position="150"/>
    </location>
</feature>
<dbReference type="Pfam" id="PF13581">
    <property type="entry name" value="HATPase_c_2"/>
    <property type="match status" value="1"/>
</dbReference>
<protein>
    <submittedName>
        <fullName evidence="4">ATP-binding protein</fullName>
    </submittedName>
</protein>
<evidence type="ECO:0000256" key="2">
    <source>
        <dbReference type="SAM" id="MobiDB-lite"/>
    </source>
</evidence>
<name>A0ABV3M180_9ACTN</name>
<keyword evidence="1" id="KW-0808">Transferase</keyword>
<reference evidence="4 5" key="1">
    <citation type="submission" date="2024-06" db="EMBL/GenBank/DDBJ databases">
        <title>The Natural Products Discovery Center: Release of the First 8490 Sequenced Strains for Exploring Actinobacteria Biosynthetic Diversity.</title>
        <authorList>
            <person name="Kalkreuter E."/>
            <person name="Kautsar S.A."/>
            <person name="Yang D."/>
            <person name="Bader C.D."/>
            <person name="Teijaro C.N."/>
            <person name="Fluegel L."/>
            <person name="Davis C.M."/>
            <person name="Simpson J.R."/>
            <person name="Lauterbach L."/>
            <person name="Steele A.D."/>
            <person name="Gui C."/>
            <person name="Meng S."/>
            <person name="Li G."/>
            <person name="Viehrig K."/>
            <person name="Ye F."/>
            <person name="Su P."/>
            <person name="Kiefer A.F."/>
            <person name="Nichols A."/>
            <person name="Cepeda A.J."/>
            <person name="Yan W."/>
            <person name="Fan B."/>
            <person name="Jiang Y."/>
            <person name="Adhikari A."/>
            <person name="Zheng C.-J."/>
            <person name="Schuster L."/>
            <person name="Cowan T.M."/>
            <person name="Smanski M.J."/>
            <person name="Chevrette M.G."/>
            <person name="De Carvalho L.P.S."/>
            <person name="Shen B."/>
        </authorList>
    </citation>
    <scope>NUCLEOTIDE SEQUENCE [LARGE SCALE GENOMIC DNA]</scope>
    <source>
        <strain evidence="4 5">NPDC047833</strain>
    </source>
</reference>
<dbReference type="Proteomes" id="UP001553843">
    <property type="component" value="Unassembled WGS sequence"/>
</dbReference>
<dbReference type="PANTHER" id="PTHR35526:SF3">
    <property type="entry name" value="ANTI-SIGMA-F FACTOR RSBW"/>
    <property type="match status" value="1"/>
</dbReference>
<keyword evidence="1" id="KW-0418">Kinase</keyword>
<comment type="caution">
    <text evidence="4">The sequence shown here is derived from an EMBL/GenBank/DDBJ whole genome shotgun (WGS) entry which is preliminary data.</text>
</comment>
<proteinExistence type="predicted"/>
<keyword evidence="4" id="KW-0067">ATP-binding</keyword>
<keyword evidence="5" id="KW-1185">Reference proteome</keyword>
<dbReference type="RefSeq" id="WP_359781060.1">
    <property type="nucleotide sequence ID" value="NZ_JBEYRR010000008.1"/>
</dbReference>
<evidence type="ECO:0000259" key="3">
    <source>
        <dbReference type="Pfam" id="PF13581"/>
    </source>
</evidence>
<dbReference type="Gene3D" id="3.30.565.10">
    <property type="entry name" value="Histidine kinase-like ATPase, C-terminal domain"/>
    <property type="match status" value="1"/>
</dbReference>
<dbReference type="InterPro" id="IPR050267">
    <property type="entry name" value="Anti-sigma-factor_SerPK"/>
</dbReference>
<organism evidence="4 5">
    <name type="scientific">Streptomyces huasconensis</name>
    <dbReference type="NCBI Taxonomy" id="1854574"/>
    <lineage>
        <taxon>Bacteria</taxon>
        <taxon>Bacillati</taxon>
        <taxon>Actinomycetota</taxon>
        <taxon>Actinomycetes</taxon>
        <taxon>Kitasatosporales</taxon>
        <taxon>Streptomycetaceae</taxon>
        <taxon>Streptomyces</taxon>
    </lineage>
</organism>
<sequence length="180" mass="19620">MSLPTYECSVTPTTRLGGRTLRSRVRGQETLSYSPPLIEEGRMRTDHSRHSVKPLDRTVFDKRTEAVPRAREFARAFLNGLSPALDEQAAASVELTVSELITNSVRHARGESCSLRLVAHPDAVTVAVTDADPRPPRERTPDLAGGTGGFGWPMVRSLAREVHVSTGPQGKTVRADLPRG</sequence>
<dbReference type="PANTHER" id="PTHR35526">
    <property type="entry name" value="ANTI-SIGMA-F FACTOR RSBW-RELATED"/>
    <property type="match status" value="1"/>
</dbReference>
<dbReference type="EMBL" id="JBEYRS010000012">
    <property type="protein sequence ID" value="MEW2365463.1"/>
    <property type="molecule type" value="Genomic_DNA"/>
</dbReference>
<dbReference type="GO" id="GO:0005524">
    <property type="term" value="F:ATP binding"/>
    <property type="evidence" value="ECO:0007669"/>
    <property type="project" value="UniProtKB-KW"/>
</dbReference>
<keyword evidence="4" id="KW-0547">Nucleotide-binding</keyword>
<evidence type="ECO:0000313" key="5">
    <source>
        <dbReference type="Proteomes" id="UP001553843"/>
    </source>
</evidence>
<keyword evidence="1" id="KW-0723">Serine/threonine-protein kinase</keyword>